<dbReference type="Proteomes" id="UP000249130">
    <property type="component" value="Unassembled WGS sequence"/>
</dbReference>
<comment type="caution">
    <text evidence="1">The sequence shown here is derived from an EMBL/GenBank/DDBJ whole genome shotgun (WGS) entry which is preliminary data.</text>
</comment>
<dbReference type="InterPro" id="IPR025737">
    <property type="entry name" value="FApF"/>
</dbReference>
<keyword evidence="2" id="KW-1185">Reference proteome</keyword>
<evidence type="ECO:0000313" key="2">
    <source>
        <dbReference type="Proteomes" id="UP000249130"/>
    </source>
</evidence>
<name>A0A327L568_9BRAD</name>
<protein>
    <submittedName>
        <fullName evidence="1">Phenol degradation protein meta</fullName>
    </submittedName>
</protein>
<accession>A0A327L568</accession>
<evidence type="ECO:0000313" key="1">
    <source>
        <dbReference type="EMBL" id="RAI44682.1"/>
    </source>
</evidence>
<dbReference type="AlphaFoldDB" id="A0A327L568"/>
<dbReference type="OrthoDB" id="7372889at2"/>
<reference evidence="1 2" key="1">
    <citation type="submission" date="2017-07" db="EMBL/GenBank/DDBJ databases">
        <title>Draft Genome Sequences of Select Purple Nonsulfur Bacteria.</title>
        <authorList>
            <person name="Lasarre B."/>
            <person name="Mckinlay J.B."/>
        </authorList>
    </citation>
    <scope>NUCLEOTIDE SEQUENCE [LARGE SCALE GENOMIC DNA]</scope>
    <source>
        <strain evidence="1 2">DSM 5909</strain>
    </source>
</reference>
<dbReference type="Pfam" id="PF13557">
    <property type="entry name" value="Phenol_MetA_deg"/>
    <property type="match status" value="1"/>
</dbReference>
<dbReference type="EMBL" id="NPEX01000037">
    <property type="protein sequence ID" value="RAI44682.1"/>
    <property type="molecule type" value="Genomic_DNA"/>
</dbReference>
<gene>
    <name evidence="1" type="ORF">CH341_07965</name>
</gene>
<proteinExistence type="predicted"/>
<organism evidence="1 2">
    <name type="scientific">Rhodoplanes roseus</name>
    <dbReference type="NCBI Taxonomy" id="29409"/>
    <lineage>
        <taxon>Bacteria</taxon>
        <taxon>Pseudomonadati</taxon>
        <taxon>Pseudomonadota</taxon>
        <taxon>Alphaproteobacteria</taxon>
        <taxon>Hyphomicrobiales</taxon>
        <taxon>Nitrobacteraceae</taxon>
        <taxon>Rhodoplanes</taxon>
    </lineage>
</organism>
<sequence length="324" mass="34274">MSFWLPGIFGSLAAVPQQPGVSVTSIYYHTSVTADAAVARAKEIGAGLLPVSISASVQAGLGSTADLAIVVPTYTFASPVLGGQATIGLMTVAGRNSTSIDAFLNATALIGPFAVSGSRFFNVSETVTGVGDLYPQFFMRWNAGVNNYMAYVTGDIPVGAYDPTRIANIGIGHGAVDGGFGYTYFNPATGHEFSAVAGLTYNFKNPDTQYQNGVDFHLDWGASQFVTKQLQIGLVGYLYQQLSCDSGSGDRVGCFESRVMSVGAQVGYIVPMGEVQGYLNLKAYKEFESENRPEGWNVWLTLMLSPAAAPPPPSATAAKRMSYK</sequence>